<dbReference type="Proteomes" id="UP000191112">
    <property type="component" value="Unassembled WGS sequence"/>
</dbReference>
<dbReference type="GO" id="GO:0003677">
    <property type="term" value="F:DNA binding"/>
    <property type="evidence" value="ECO:0007669"/>
    <property type="project" value="InterPro"/>
</dbReference>
<keyword evidence="4" id="KW-0548">Nucleotidyltransferase</keyword>
<dbReference type="PANTHER" id="PTHR34388:SF1">
    <property type="entry name" value="DNA POLYMERASE III SUBUNIT DELTA"/>
    <property type="match status" value="1"/>
</dbReference>
<feature type="domain" description="DNA polymerase III delta N-terminal" evidence="9">
    <location>
        <begin position="20"/>
        <end position="133"/>
    </location>
</feature>
<dbReference type="OrthoDB" id="1172326at2"/>
<dbReference type="Pfam" id="PF06144">
    <property type="entry name" value="DNA_pol3_delta"/>
    <property type="match status" value="1"/>
</dbReference>
<dbReference type="Pfam" id="PF21694">
    <property type="entry name" value="DNA_pol3_delta_C"/>
    <property type="match status" value="1"/>
</dbReference>
<evidence type="ECO:0000259" key="10">
    <source>
        <dbReference type="Pfam" id="PF21694"/>
    </source>
</evidence>
<dbReference type="NCBIfam" id="TIGR01128">
    <property type="entry name" value="holA"/>
    <property type="match status" value="1"/>
</dbReference>
<evidence type="ECO:0000256" key="2">
    <source>
        <dbReference type="ARBA" id="ARBA00017703"/>
    </source>
</evidence>
<organism evidence="11 12">
    <name type="scientific">Soonwooa buanensis</name>
    <dbReference type="NCBI Taxonomy" id="619805"/>
    <lineage>
        <taxon>Bacteria</taxon>
        <taxon>Pseudomonadati</taxon>
        <taxon>Bacteroidota</taxon>
        <taxon>Flavobacteriia</taxon>
        <taxon>Flavobacteriales</taxon>
        <taxon>Weeksellaceae</taxon>
        <taxon>Chryseobacterium group</taxon>
        <taxon>Soonwooa</taxon>
    </lineage>
</organism>
<dbReference type="GO" id="GO:0006261">
    <property type="term" value="P:DNA-templated DNA replication"/>
    <property type="evidence" value="ECO:0007669"/>
    <property type="project" value="TreeGrafter"/>
</dbReference>
<comment type="catalytic activity">
    <reaction evidence="8">
        <text>DNA(n) + a 2'-deoxyribonucleoside 5'-triphosphate = DNA(n+1) + diphosphate</text>
        <dbReference type="Rhea" id="RHEA:22508"/>
        <dbReference type="Rhea" id="RHEA-COMP:17339"/>
        <dbReference type="Rhea" id="RHEA-COMP:17340"/>
        <dbReference type="ChEBI" id="CHEBI:33019"/>
        <dbReference type="ChEBI" id="CHEBI:61560"/>
        <dbReference type="ChEBI" id="CHEBI:173112"/>
        <dbReference type="EC" id="2.7.7.7"/>
    </reaction>
</comment>
<evidence type="ECO:0000256" key="7">
    <source>
        <dbReference type="ARBA" id="ARBA00034754"/>
    </source>
</evidence>
<keyword evidence="3" id="KW-0808">Transferase</keyword>
<dbReference type="EC" id="2.7.7.7" evidence="1"/>
<dbReference type="InterPro" id="IPR008921">
    <property type="entry name" value="DNA_pol3_clamp-load_cplx_C"/>
</dbReference>
<dbReference type="GO" id="GO:0003887">
    <property type="term" value="F:DNA-directed DNA polymerase activity"/>
    <property type="evidence" value="ECO:0007669"/>
    <property type="project" value="UniProtKB-KW"/>
</dbReference>
<keyword evidence="6" id="KW-0239">DNA-directed DNA polymerase</keyword>
<evidence type="ECO:0000256" key="3">
    <source>
        <dbReference type="ARBA" id="ARBA00022679"/>
    </source>
</evidence>
<comment type="similarity">
    <text evidence="7">Belongs to the DNA polymerase HolA subunit family.</text>
</comment>
<dbReference type="EMBL" id="FUYZ01000011">
    <property type="protein sequence ID" value="SKC06724.1"/>
    <property type="molecule type" value="Genomic_DNA"/>
</dbReference>
<evidence type="ECO:0000256" key="8">
    <source>
        <dbReference type="ARBA" id="ARBA00049244"/>
    </source>
</evidence>
<gene>
    <name evidence="11" type="ORF">SAMN05660477_02779</name>
</gene>
<dbReference type="STRING" id="619805.SAMN05660477_02779"/>
<dbReference type="SUPFAM" id="SSF52540">
    <property type="entry name" value="P-loop containing nucleoside triphosphate hydrolases"/>
    <property type="match status" value="1"/>
</dbReference>
<keyword evidence="5" id="KW-0235">DNA replication</keyword>
<dbReference type="PANTHER" id="PTHR34388">
    <property type="entry name" value="DNA POLYMERASE III SUBUNIT DELTA"/>
    <property type="match status" value="1"/>
</dbReference>
<evidence type="ECO:0000256" key="1">
    <source>
        <dbReference type="ARBA" id="ARBA00012417"/>
    </source>
</evidence>
<dbReference type="GO" id="GO:0009360">
    <property type="term" value="C:DNA polymerase III complex"/>
    <property type="evidence" value="ECO:0007669"/>
    <property type="project" value="InterPro"/>
</dbReference>
<dbReference type="AlphaFoldDB" id="A0A1T5GE72"/>
<evidence type="ECO:0000256" key="5">
    <source>
        <dbReference type="ARBA" id="ARBA00022705"/>
    </source>
</evidence>
<proteinExistence type="inferred from homology"/>
<dbReference type="Gene3D" id="1.10.8.60">
    <property type="match status" value="1"/>
</dbReference>
<name>A0A1T5GE72_9FLAO</name>
<evidence type="ECO:0000256" key="6">
    <source>
        <dbReference type="ARBA" id="ARBA00022932"/>
    </source>
</evidence>
<protein>
    <recommendedName>
        <fullName evidence="2">DNA polymerase III subunit delta</fullName>
        <ecNumber evidence="1">2.7.7.7</ecNumber>
    </recommendedName>
</protein>
<dbReference type="Gene3D" id="1.20.272.10">
    <property type="match status" value="1"/>
</dbReference>
<dbReference type="InterPro" id="IPR005790">
    <property type="entry name" value="DNA_polIII_delta"/>
</dbReference>
<sequence length="344" mass="39539">MKDIEIVLKSIKNKEFLPIYFLHGEEPYYIDVATKHFENDVLEEDEKAFNQTVVYGKDTNYGEILSLARQYPMMGDKQLIIVKEAQDLKLEESESDAFLAYLNAPVESTILVFAHKHKKLDSRKKVSKELTTKKFLFLSDKIKDSQLATWIQSEIEKFGYKAAPNVSFLLAEYLGSDLSRIANELNKLKLVLKEGDVLDNKIVEEHIGISKDYNIFELQKALATKNKERAFKIAYYMGKNKKSNPIQMSIGALYKFFSDLVMYHTLIGQSPSVIAKEIGVNPYAIQNFAEAARFYPLKLATRIISVIREMDLKSKGLGVRQMEDDEIYVEMTFKILNIDQIKIN</sequence>
<keyword evidence="12" id="KW-1185">Reference proteome</keyword>
<evidence type="ECO:0000313" key="11">
    <source>
        <dbReference type="EMBL" id="SKC06724.1"/>
    </source>
</evidence>
<feature type="domain" description="DNA polymerase III delta subunit-like C-terminal" evidence="10">
    <location>
        <begin position="214"/>
        <end position="316"/>
    </location>
</feature>
<dbReference type="InterPro" id="IPR048466">
    <property type="entry name" value="DNA_pol3_delta-like_C"/>
</dbReference>
<evidence type="ECO:0000256" key="4">
    <source>
        <dbReference type="ARBA" id="ARBA00022695"/>
    </source>
</evidence>
<dbReference type="InterPro" id="IPR010372">
    <property type="entry name" value="DNA_pol3_delta_N"/>
</dbReference>
<evidence type="ECO:0000259" key="9">
    <source>
        <dbReference type="Pfam" id="PF06144"/>
    </source>
</evidence>
<evidence type="ECO:0000313" key="12">
    <source>
        <dbReference type="Proteomes" id="UP000191112"/>
    </source>
</evidence>
<dbReference type="SUPFAM" id="SSF48019">
    <property type="entry name" value="post-AAA+ oligomerization domain-like"/>
    <property type="match status" value="1"/>
</dbReference>
<dbReference type="RefSeq" id="WP_079667960.1">
    <property type="nucleotide sequence ID" value="NZ_FUYZ01000011.1"/>
</dbReference>
<dbReference type="InterPro" id="IPR027417">
    <property type="entry name" value="P-loop_NTPase"/>
</dbReference>
<reference evidence="11 12" key="1">
    <citation type="submission" date="2017-02" db="EMBL/GenBank/DDBJ databases">
        <authorList>
            <person name="Peterson S.W."/>
        </authorList>
    </citation>
    <scope>NUCLEOTIDE SEQUENCE [LARGE SCALE GENOMIC DNA]</scope>
    <source>
        <strain evidence="11 12">DSM 22323</strain>
    </source>
</reference>
<dbReference type="Gene3D" id="3.40.50.300">
    <property type="entry name" value="P-loop containing nucleotide triphosphate hydrolases"/>
    <property type="match status" value="1"/>
</dbReference>
<accession>A0A1T5GE72</accession>